<evidence type="ECO:0000313" key="1">
    <source>
        <dbReference type="EMBL" id="VAW20038.1"/>
    </source>
</evidence>
<dbReference type="EMBL" id="UOEQ01000250">
    <property type="protein sequence ID" value="VAW20038.1"/>
    <property type="molecule type" value="Genomic_DNA"/>
</dbReference>
<dbReference type="SUPFAM" id="SSF46785">
    <property type="entry name" value="Winged helix' DNA-binding domain"/>
    <property type="match status" value="1"/>
</dbReference>
<protein>
    <recommendedName>
        <fullName evidence="2">HTH marR-type domain-containing protein</fullName>
    </recommendedName>
</protein>
<dbReference type="Gene3D" id="1.10.10.10">
    <property type="entry name" value="Winged helix-like DNA-binding domain superfamily/Winged helix DNA-binding domain"/>
    <property type="match status" value="1"/>
</dbReference>
<gene>
    <name evidence="1" type="ORF">MNBD_ALPHA11-684</name>
</gene>
<reference evidence="1" key="1">
    <citation type="submission" date="2018-06" db="EMBL/GenBank/DDBJ databases">
        <authorList>
            <person name="Zhirakovskaya E."/>
        </authorList>
    </citation>
    <scope>NUCLEOTIDE SEQUENCE</scope>
</reference>
<dbReference type="AlphaFoldDB" id="A0A3B0TQ13"/>
<name>A0A3B0TQ13_9ZZZZ</name>
<accession>A0A3B0TQ13</accession>
<dbReference type="InterPro" id="IPR036390">
    <property type="entry name" value="WH_DNA-bd_sf"/>
</dbReference>
<dbReference type="InterPro" id="IPR036388">
    <property type="entry name" value="WH-like_DNA-bd_sf"/>
</dbReference>
<evidence type="ECO:0008006" key="2">
    <source>
        <dbReference type="Google" id="ProtNLM"/>
    </source>
</evidence>
<proteinExistence type="predicted"/>
<sequence length="141" mass="15899">MAKKVNSSTLYHLIEAGQLARLTLQRPLQGMGIYSGDDAIILALKGKKTLSDKQLCARTGLNDHTLQLRTNRLISLSLITRDFSGTNGLANTKLTKKGRKLRKNLVAQWRQLQEALMDDLNAEEKKILRKTLKRFSNLLLL</sequence>
<organism evidence="1">
    <name type="scientific">hydrothermal vent metagenome</name>
    <dbReference type="NCBI Taxonomy" id="652676"/>
    <lineage>
        <taxon>unclassified sequences</taxon>
        <taxon>metagenomes</taxon>
        <taxon>ecological metagenomes</taxon>
    </lineage>
</organism>